<comment type="caution">
    <text evidence="3">The sequence shown here is derived from an EMBL/GenBank/DDBJ whole genome shotgun (WGS) entry which is preliminary data.</text>
</comment>
<dbReference type="InterPro" id="IPR036910">
    <property type="entry name" value="HMG_box_dom_sf"/>
</dbReference>
<dbReference type="Proteomes" id="UP000789901">
    <property type="component" value="Unassembled WGS sequence"/>
</dbReference>
<gene>
    <name evidence="3" type="ORF">GMARGA_LOCUS6001</name>
</gene>
<dbReference type="InterPro" id="IPR009071">
    <property type="entry name" value="HMG_box_dom"/>
</dbReference>
<dbReference type="SUPFAM" id="SSF47095">
    <property type="entry name" value="HMG-box"/>
    <property type="match status" value="1"/>
</dbReference>
<feature type="domain" description="HMG box" evidence="2">
    <location>
        <begin position="28"/>
        <end position="101"/>
    </location>
</feature>
<evidence type="ECO:0000313" key="3">
    <source>
        <dbReference type="EMBL" id="CAG8582225.1"/>
    </source>
</evidence>
<name>A0ABN7UFU9_GIGMA</name>
<dbReference type="Pfam" id="PF00505">
    <property type="entry name" value="HMG_box"/>
    <property type="match status" value="1"/>
</dbReference>
<reference evidence="3 4" key="1">
    <citation type="submission" date="2021-06" db="EMBL/GenBank/DDBJ databases">
        <authorList>
            <person name="Kallberg Y."/>
            <person name="Tangrot J."/>
            <person name="Rosling A."/>
        </authorList>
    </citation>
    <scope>NUCLEOTIDE SEQUENCE [LARGE SCALE GENOMIC DNA]</scope>
    <source>
        <strain evidence="3 4">120-4 pot B 10/14</strain>
    </source>
</reference>
<protein>
    <submittedName>
        <fullName evidence="3">29592_t:CDS:1</fullName>
    </submittedName>
</protein>
<keyword evidence="1" id="KW-0539">Nucleus</keyword>
<dbReference type="EMBL" id="CAJVQB010002641">
    <property type="protein sequence ID" value="CAG8582225.1"/>
    <property type="molecule type" value="Genomic_DNA"/>
</dbReference>
<proteinExistence type="predicted"/>
<dbReference type="PROSITE" id="PS50118">
    <property type="entry name" value="HMG_BOX_2"/>
    <property type="match status" value="1"/>
</dbReference>
<evidence type="ECO:0000259" key="2">
    <source>
        <dbReference type="PROSITE" id="PS50118"/>
    </source>
</evidence>
<keyword evidence="1" id="KW-0238">DNA-binding</keyword>
<organism evidence="3 4">
    <name type="scientific">Gigaspora margarita</name>
    <dbReference type="NCBI Taxonomy" id="4874"/>
    <lineage>
        <taxon>Eukaryota</taxon>
        <taxon>Fungi</taxon>
        <taxon>Fungi incertae sedis</taxon>
        <taxon>Mucoromycota</taxon>
        <taxon>Glomeromycotina</taxon>
        <taxon>Glomeromycetes</taxon>
        <taxon>Diversisporales</taxon>
        <taxon>Gigasporaceae</taxon>
        <taxon>Gigaspora</taxon>
    </lineage>
</organism>
<keyword evidence="4" id="KW-1185">Reference proteome</keyword>
<sequence length="119" mass="14143">MNSYNFVLIEESDIFPNIESNNGITVFIPQGYSPILIHEDATKKLKTIEEFSELRIHSRQISKIAGNKWNKLSEFEKSRYKLQSERLRMQYKSKNLKCKYKTRKQNLLKNLSILFRSII</sequence>
<dbReference type="Gene3D" id="1.10.30.10">
    <property type="entry name" value="High mobility group box domain"/>
    <property type="match status" value="1"/>
</dbReference>
<evidence type="ECO:0000313" key="4">
    <source>
        <dbReference type="Proteomes" id="UP000789901"/>
    </source>
</evidence>
<accession>A0ABN7UFU9</accession>
<feature type="DNA-binding region" description="HMG box" evidence="1">
    <location>
        <begin position="28"/>
        <end position="101"/>
    </location>
</feature>
<evidence type="ECO:0000256" key="1">
    <source>
        <dbReference type="PROSITE-ProRule" id="PRU00267"/>
    </source>
</evidence>